<protein>
    <submittedName>
        <fullName evidence="1">Uncharacterized protein</fullName>
    </submittedName>
</protein>
<comment type="caution">
    <text evidence="1">The sequence shown here is derived from an EMBL/GenBank/DDBJ whole genome shotgun (WGS) entry which is preliminary data.</text>
</comment>
<evidence type="ECO:0000313" key="2">
    <source>
        <dbReference type="Proteomes" id="UP000282759"/>
    </source>
</evidence>
<dbReference type="Proteomes" id="UP000282759">
    <property type="component" value="Unassembled WGS sequence"/>
</dbReference>
<dbReference type="RefSeq" id="WP_127704151.1">
    <property type="nucleotide sequence ID" value="NZ_SACK01000002.1"/>
</dbReference>
<proteinExistence type="predicted"/>
<gene>
    <name evidence="1" type="ORF">EOD41_07465</name>
</gene>
<keyword evidence="2" id="KW-1185">Reference proteome</keyword>
<sequence length="182" mass="21116">MSIFILMLMWMLPQQKAPIPSLAADIKKDREIIYDGHIDYNRHINFNHFTKYARMNFSAFKFKRYQEGKHNVMRWERKGKNKLVIYQISTAIPVDTLSGLNEIRLDSLQTSPGENLHVKTTFYFTTYIIKPANGKPLIYQTGKTSGLQFYMVGDETISPVYEAIEVGVKYPELNELLKIASK</sequence>
<accession>A0A437MVX8</accession>
<reference evidence="1 2" key="1">
    <citation type="submission" date="2019-01" db="EMBL/GenBank/DDBJ databases">
        <authorList>
            <person name="Chen W.-M."/>
        </authorList>
    </citation>
    <scope>NUCLEOTIDE SEQUENCE [LARGE SCALE GENOMIC DNA]</scope>
    <source>
        <strain evidence="1 2">YBJ-36</strain>
    </source>
</reference>
<dbReference type="EMBL" id="SACK01000002">
    <property type="protein sequence ID" value="RVU01787.1"/>
    <property type="molecule type" value="Genomic_DNA"/>
</dbReference>
<name>A0A437MVX8_9SPHI</name>
<evidence type="ECO:0000313" key="1">
    <source>
        <dbReference type="EMBL" id="RVU01787.1"/>
    </source>
</evidence>
<organism evidence="1 2">
    <name type="scientific">Mucilaginibacter limnophilus</name>
    <dbReference type="NCBI Taxonomy" id="1932778"/>
    <lineage>
        <taxon>Bacteria</taxon>
        <taxon>Pseudomonadati</taxon>
        <taxon>Bacteroidota</taxon>
        <taxon>Sphingobacteriia</taxon>
        <taxon>Sphingobacteriales</taxon>
        <taxon>Sphingobacteriaceae</taxon>
        <taxon>Mucilaginibacter</taxon>
    </lineage>
</organism>
<dbReference type="OrthoDB" id="798879at2"/>
<dbReference type="AlphaFoldDB" id="A0A437MVX8"/>